<keyword evidence="2" id="KW-1185">Reference proteome</keyword>
<reference evidence="1" key="1">
    <citation type="submission" date="2022-10" db="EMBL/GenBank/DDBJ databases">
        <title>Description of Fervidibacillus gen. nov. in the family Fervidibacillaceae fam. nov. with two species, Fervidibacillus albus sp. nov., and Fervidibacillus halotolerans sp. nov., isolated from tidal flat sediments.</title>
        <authorList>
            <person name="Kwon K.K."/>
            <person name="Yang S.-H."/>
        </authorList>
    </citation>
    <scope>NUCLEOTIDE SEQUENCE</scope>
    <source>
        <strain evidence="1">JCM 19140</strain>
    </source>
</reference>
<dbReference type="RefSeq" id="WP_263073406.1">
    <property type="nucleotide sequence ID" value="NZ_JAOUSF010000003.1"/>
</dbReference>
<dbReference type="Pfam" id="PF08812">
    <property type="entry name" value="YtxC"/>
    <property type="match status" value="1"/>
</dbReference>
<evidence type="ECO:0000313" key="1">
    <source>
        <dbReference type="EMBL" id="MCU9614168.1"/>
    </source>
</evidence>
<name>A0AAE3IT61_9BACI</name>
<gene>
    <name evidence="1" type="primary">ytxC</name>
    <name evidence="1" type="ORF">OEV98_11410</name>
</gene>
<organism evidence="1 2">
    <name type="scientific">Perspicuibacillus lycopersici</name>
    <dbReference type="NCBI Taxonomy" id="1325689"/>
    <lineage>
        <taxon>Bacteria</taxon>
        <taxon>Bacillati</taxon>
        <taxon>Bacillota</taxon>
        <taxon>Bacilli</taxon>
        <taxon>Bacillales</taxon>
        <taxon>Bacillaceae</taxon>
        <taxon>Perspicuibacillus</taxon>
    </lineage>
</organism>
<evidence type="ECO:0000313" key="2">
    <source>
        <dbReference type="Proteomes" id="UP001209318"/>
    </source>
</evidence>
<dbReference type="AlphaFoldDB" id="A0AAE3IT61"/>
<accession>A0AAE3IT61</accession>
<dbReference type="InterPro" id="IPR014199">
    <property type="entry name" value="Spore_YtxC"/>
</dbReference>
<dbReference type="EMBL" id="JAOUSF010000003">
    <property type="protein sequence ID" value="MCU9614168.1"/>
    <property type="molecule type" value="Genomic_DNA"/>
</dbReference>
<protein>
    <submittedName>
        <fullName evidence="1">Sporulation protein YtxC</fullName>
    </submittedName>
</protein>
<dbReference type="Proteomes" id="UP001209318">
    <property type="component" value="Unassembled WGS sequence"/>
</dbReference>
<dbReference type="NCBIfam" id="TIGR02834">
    <property type="entry name" value="spo_ytxC"/>
    <property type="match status" value="1"/>
</dbReference>
<proteinExistence type="predicted"/>
<comment type="caution">
    <text evidence="1">The sequence shown here is derived from an EMBL/GenBank/DDBJ whole genome shotgun (WGS) entry which is preliminary data.</text>
</comment>
<sequence length="281" mass="33357">MVVIHFQNQEEVDYLYMLLKKHQSDGIQLTKGSLQLTVDIDDSNMEYGYSVLHVALKKLILEKKRNDWWISILEEEFFYTDLDEQLHILDMVHSIIAGKRNDLTVEIDHAADERQIDEAISDLLQTSQSFSLEAFITFRLRFYMEKLVTYIELAIDEYKLEQDYQMFIHYLRDFIKDRKAQMDCVYLVNNEGFIFFDENKQEIKRSELNKRIDRKLLTHHPIYVDSTTIAPLLSIAPNKIYLYTNEPEQGIIQTIKQVFEEKLEIEPLSNFSSYSTNFPIQ</sequence>